<gene>
    <name evidence="1" type="ORF">AMATHDRAFT_103848</name>
</gene>
<dbReference type="STRING" id="703135.A0A2A9NLQ0"/>
<proteinExistence type="predicted"/>
<reference evidence="1 2" key="1">
    <citation type="submission" date="2014-02" db="EMBL/GenBank/DDBJ databases">
        <title>Transposable element dynamics among asymbiotic and ectomycorrhizal Amanita fungi.</title>
        <authorList>
            <consortium name="DOE Joint Genome Institute"/>
            <person name="Hess J."/>
            <person name="Skrede I."/>
            <person name="Wolfe B."/>
            <person name="LaButti K."/>
            <person name="Ohm R.A."/>
            <person name="Grigoriev I.V."/>
            <person name="Pringle A."/>
        </authorList>
    </citation>
    <scope>NUCLEOTIDE SEQUENCE [LARGE SCALE GENOMIC DNA]</scope>
    <source>
        <strain evidence="1 2">SKay4041</strain>
    </source>
</reference>
<organism evidence="1 2">
    <name type="scientific">Amanita thiersii Skay4041</name>
    <dbReference type="NCBI Taxonomy" id="703135"/>
    <lineage>
        <taxon>Eukaryota</taxon>
        <taxon>Fungi</taxon>
        <taxon>Dikarya</taxon>
        <taxon>Basidiomycota</taxon>
        <taxon>Agaricomycotina</taxon>
        <taxon>Agaricomycetes</taxon>
        <taxon>Agaricomycetidae</taxon>
        <taxon>Agaricales</taxon>
        <taxon>Pluteineae</taxon>
        <taxon>Amanitaceae</taxon>
        <taxon>Amanita</taxon>
    </lineage>
</organism>
<protein>
    <recommendedName>
        <fullName evidence="3">BTB domain-containing protein</fullName>
    </recommendedName>
</protein>
<feature type="non-terminal residue" evidence="1">
    <location>
        <position position="1"/>
    </location>
</feature>
<evidence type="ECO:0000313" key="1">
    <source>
        <dbReference type="EMBL" id="PFH50254.1"/>
    </source>
</evidence>
<feature type="non-terminal residue" evidence="1">
    <location>
        <position position="147"/>
    </location>
</feature>
<dbReference type="AlphaFoldDB" id="A0A2A9NLQ0"/>
<evidence type="ECO:0008006" key="3">
    <source>
        <dbReference type="Google" id="ProtNLM"/>
    </source>
</evidence>
<accession>A0A2A9NLQ0</accession>
<evidence type="ECO:0000313" key="2">
    <source>
        <dbReference type="Proteomes" id="UP000242287"/>
    </source>
</evidence>
<dbReference type="EMBL" id="KZ302008">
    <property type="protein sequence ID" value="PFH50254.1"/>
    <property type="molecule type" value="Genomic_DNA"/>
</dbReference>
<name>A0A2A9NLQ0_9AGAR</name>
<dbReference type="OrthoDB" id="2665493at2759"/>
<sequence length="147" mass="16578">PPTFDSNAAADVILRSSDSVDFFVIELLCHVSHVFQDMISLNRGEAAQHNQMKDQLPIAPIPEDSETLRNLLLLIYPYVDDPMISNAALYLKLGRMAQKYCMDVVDVKLQKLLFASPLVTQDPFRIYVIAVQLKWDQVSRLAASNTL</sequence>
<keyword evidence="2" id="KW-1185">Reference proteome</keyword>
<dbReference type="Proteomes" id="UP000242287">
    <property type="component" value="Unassembled WGS sequence"/>
</dbReference>
<dbReference type="Gene3D" id="3.30.710.10">
    <property type="entry name" value="Potassium Channel Kv1.1, Chain A"/>
    <property type="match status" value="1"/>
</dbReference>
<dbReference type="InterPro" id="IPR011333">
    <property type="entry name" value="SKP1/BTB/POZ_sf"/>
</dbReference>